<dbReference type="PANTHER" id="PTHR42678:SF34">
    <property type="entry name" value="OS04G0183300 PROTEIN"/>
    <property type="match status" value="1"/>
</dbReference>
<dbReference type="PANTHER" id="PTHR42678">
    <property type="entry name" value="AMIDASE"/>
    <property type="match status" value="1"/>
</dbReference>
<dbReference type="SUPFAM" id="SSF75304">
    <property type="entry name" value="Amidase signature (AS) enzymes"/>
    <property type="match status" value="1"/>
</dbReference>
<dbReference type="Proteomes" id="UP001629113">
    <property type="component" value="Unassembled WGS sequence"/>
</dbReference>
<feature type="domain" description="Amidase" evidence="2">
    <location>
        <begin position="53"/>
        <end position="514"/>
    </location>
</feature>
<keyword evidence="1" id="KW-0732">Signal</keyword>
<feature type="chain" id="PRO_5045517206" evidence="1">
    <location>
        <begin position="22"/>
        <end position="739"/>
    </location>
</feature>
<keyword evidence="4" id="KW-1185">Reference proteome</keyword>
<protein>
    <submittedName>
        <fullName evidence="3">Amidase</fullName>
    </submittedName>
</protein>
<dbReference type="Gene3D" id="3.90.1300.10">
    <property type="entry name" value="Amidase signature (AS) domain"/>
    <property type="match status" value="1"/>
</dbReference>
<dbReference type="InterPro" id="IPR036928">
    <property type="entry name" value="AS_sf"/>
</dbReference>
<dbReference type="EMBL" id="JBFCZG010000008">
    <property type="protein sequence ID" value="KAL3419106.1"/>
    <property type="molecule type" value="Genomic_DNA"/>
</dbReference>
<evidence type="ECO:0000313" key="3">
    <source>
        <dbReference type="EMBL" id="KAL3419106.1"/>
    </source>
</evidence>
<proteinExistence type="predicted"/>
<dbReference type="Pfam" id="PF01425">
    <property type="entry name" value="Amidase"/>
    <property type="match status" value="1"/>
</dbReference>
<accession>A0ABR4P7Q1</accession>
<feature type="signal peptide" evidence="1">
    <location>
        <begin position="1"/>
        <end position="21"/>
    </location>
</feature>
<evidence type="ECO:0000259" key="2">
    <source>
        <dbReference type="Pfam" id="PF01425"/>
    </source>
</evidence>
<comment type="caution">
    <text evidence="3">The sequence shown here is derived from an EMBL/GenBank/DDBJ whole genome shotgun (WGS) entry which is preliminary data.</text>
</comment>
<evidence type="ECO:0000256" key="1">
    <source>
        <dbReference type="SAM" id="SignalP"/>
    </source>
</evidence>
<gene>
    <name evidence="3" type="ORF">PVAG01_09328</name>
</gene>
<dbReference type="InterPro" id="IPR023631">
    <property type="entry name" value="Amidase_dom"/>
</dbReference>
<reference evidence="3 4" key="1">
    <citation type="submission" date="2024-06" db="EMBL/GenBank/DDBJ databases">
        <title>Complete genome of Phlyctema vagabunda strain 19-DSS-EL-015.</title>
        <authorList>
            <person name="Fiorenzani C."/>
        </authorList>
    </citation>
    <scope>NUCLEOTIDE SEQUENCE [LARGE SCALE GENOMIC DNA]</scope>
    <source>
        <strain evidence="3 4">19-DSS-EL-015</strain>
    </source>
</reference>
<sequence length="739" mass="78716">MALRSLAVWTLVLISLVFSHACVLPKTVYPDLLKTDTEELVRGLENGLWTSVDLVTAYTLRIQEVQPILNTVTEINPDAIAIAETLDAERANGTIRGPLHGIPLLIKNNIATNDKMNNTAGSYALLGAKVPRDSTIAAKLRRAGVIILGKSNMSQWAVFRSSNSSNGWSALGGQVYGAYYPNMDPSGSSSGSGVASSVGLALASLGTETDGSIISPSSQNNLVGIKPTVGLTSRSLVIPISQHQDTVGPMARTVKDAAYVLSAIAGKDDYDNYTSAQPFDTPPDYTQALNFSSLRGARIGIPRNAIYLFEGGEPVFAAFDDAIRVIEQAGGIIVDNANYSAYQDFLTDARADLGNGSIVLDADFISDLATYLGQLTYNPNNVHSLADIRNFTQSFGAEEYPARDTAIWDEALSLGYNNSDARFWQAYQYTSYLGGEGGVMGALQKYHLDALIMPTDFASSLPAKAGLPVVTVPLGFYPSNTTIQTSEPWGLVGIGPNIPFGLSFLGPKWSEETLIGFAYALKGIPGNYERGIEPHEDPITCFYLGRMDGPPAPPGKVDGPVARLPGTAVDEPGTAVEELGEEDLGAPEVAARDHAVAQAREREAVDEAEADCAESTGESDTDDVAHGIESSRPLFSSADSTVMEACDGCRWIWSLGSGKVLRVLGLLAITGSWLGGSGSEVDVDVDVDVVFDGMRDVDEGGDDEDEAEVDVKDAILFPINIGRSYLVSMLLASFPVPWK</sequence>
<evidence type="ECO:0000313" key="4">
    <source>
        <dbReference type="Proteomes" id="UP001629113"/>
    </source>
</evidence>
<organism evidence="3 4">
    <name type="scientific">Phlyctema vagabunda</name>
    <dbReference type="NCBI Taxonomy" id="108571"/>
    <lineage>
        <taxon>Eukaryota</taxon>
        <taxon>Fungi</taxon>
        <taxon>Dikarya</taxon>
        <taxon>Ascomycota</taxon>
        <taxon>Pezizomycotina</taxon>
        <taxon>Leotiomycetes</taxon>
        <taxon>Helotiales</taxon>
        <taxon>Dermateaceae</taxon>
        <taxon>Phlyctema</taxon>
    </lineage>
</organism>
<name>A0ABR4P7Q1_9HELO</name>